<proteinExistence type="predicted"/>
<protein>
    <submittedName>
        <fullName evidence="1">Uncharacterized protein</fullName>
    </submittedName>
</protein>
<evidence type="ECO:0000313" key="1">
    <source>
        <dbReference type="EMBL" id="KAB0269735.1"/>
    </source>
</evidence>
<gene>
    <name evidence="1" type="ORF">FEZ63_00250</name>
</gene>
<dbReference type="Proteomes" id="UP000325684">
    <property type="component" value="Unassembled WGS sequence"/>
</dbReference>
<organism evidence="1 2">
    <name type="scientific">Microvirga brassicacearum</name>
    <dbReference type="NCBI Taxonomy" id="2580413"/>
    <lineage>
        <taxon>Bacteria</taxon>
        <taxon>Pseudomonadati</taxon>
        <taxon>Pseudomonadota</taxon>
        <taxon>Alphaproteobacteria</taxon>
        <taxon>Hyphomicrobiales</taxon>
        <taxon>Methylobacteriaceae</taxon>
        <taxon>Microvirga</taxon>
    </lineage>
</organism>
<name>A0A5N3PJF0_9HYPH</name>
<keyword evidence="2" id="KW-1185">Reference proteome</keyword>
<comment type="caution">
    <text evidence="1">The sequence shown here is derived from an EMBL/GenBank/DDBJ whole genome shotgun (WGS) entry which is preliminary data.</text>
</comment>
<dbReference type="AlphaFoldDB" id="A0A5N3PJF0"/>
<reference evidence="1 2" key="1">
    <citation type="journal article" date="2019" name="Microorganisms">
        <title>Genome Insights into the Novel Species Microvirga brassicacearum, a Rapeseed Endophyte with Biotechnological Potential.</title>
        <authorList>
            <person name="Jimenez-Gomez A."/>
            <person name="Saati-Santamaria Z."/>
            <person name="Igual J.M."/>
            <person name="Rivas R."/>
            <person name="Mateos P.F."/>
            <person name="Garcia-Fraile P."/>
        </authorList>
    </citation>
    <scope>NUCLEOTIDE SEQUENCE [LARGE SCALE GENOMIC DNA]</scope>
    <source>
        <strain evidence="1 2">CDVBN77</strain>
    </source>
</reference>
<accession>A0A5N3PJF0</accession>
<sequence>MAGDEFQNEDDVVSVLLHPSVVPVLDLFRSTSELEPAHDLAALAQAERELNRWTSSALARAIVSDATLLAFSVARERPQPFTYQAPGSRRMSADERNLIALVGAARVWGRRTAIEEAATALGIPTEGSSIPAAERLLSRIAQAGLPWPAFDLVGGSASTPHGGDQPMLLASADDAAFRFKT</sequence>
<dbReference type="EMBL" id="VCMV01000001">
    <property type="protein sequence ID" value="KAB0269735.1"/>
    <property type="molecule type" value="Genomic_DNA"/>
</dbReference>
<evidence type="ECO:0000313" key="2">
    <source>
        <dbReference type="Proteomes" id="UP000325684"/>
    </source>
</evidence>
<dbReference type="OrthoDB" id="8018742at2"/>
<dbReference type="RefSeq" id="WP_150941628.1">
    <property type="nucleotide sequence ID" value="NZ_VCMV01000001.1"/>
</dbReference>